<proteinExistence type="predicted"/>
<dbReference type="SUPFAM" id="SSF52440">
    <property type="entry name" value="PreATP-grasp domain"/>
    <property type="match status" value="1"/>
</dbReference>
<evidence type="ECO:0000256" key="2">
    <source>
        <dbReference type="ARBA" id="ARBA00022741"/>
    </source>
</evidence>
<dbReference type="OrthoDB" id="9763189at2"/>
<dbReference type="EMBL" id="FXTK01000028">
    <property type="protein sequence ID" value="SMO97379.1"/>
    <property type="molecule type" value="Genomic_DNA"/>
</dbReference>
<feature type="non-terminal residue" evidence="6">
    <location>
        <position position="31"/>
    </location>
</feature>
<dbReference type="PROSITE" id="PS50979">
    <property type="entry name" value="BC"/>
    <property type="match status" value="1"/>
</dbReference>
<protein>
    <submittedName>
        <fullName evidence="6">Carbamoyl-phosphate synthase L chain, N-terminal domain</fullName>
    </submittedName>
</protein>
<keyword evidence="3" id="KW-0067">ATP-binding</keyword>
<sequence>MFNKILVANRGEIAIRVMRAANELGKKTVAV</sequence>
<evidence type="ECO:0000313" key="6">
    <source>
        <dbReference type="EMBL" id="SMO97379.1"/>
    </source>
</evidence>
<keyword evidence="1" id="KW-0436">Ligase</keyword>
<dbReference type="InterPro" id="IPR011764">
    <property type="entry name" value="Biotin_carboxylation_dom"/>
</dbReference>
<dbReference type="InterPro" id="IPR005481">
    <property type="entry name" value="BC-like_N"/>
</dbReference>
<evidence type="ECO:0000313" key="5">
    <source>
        <dbReference type="EMBL" id="SMO97115.1"/>
    </source>
</evidence>
<name>A0A521FMK2_9RHOB</name>
<dbReference type="GO" id="GO:0005524">
    <property type="term" value="F:ATP binding"/>
    <property type="evidence" value="ECO:0007669"/>
    <property type="project" value="UniProtKB-KW"/>
</dbReference>
<dbReference type="InterPro" id="IPR016185">
    <property type="entry name" value="PreATP-grasp_dom_sf"/>
</dbReference>
<dbReference type="Proteomes" id="UP000319014">
    <property type="component" value="Unassembled WGS sequence"/>
</dbReference>
<keyword evidence="2" id="KW-0547">Nucleotide-binding</keyword>
<keyword evidence="7" id="KW-1185">Reference proteome</keyword>
<reference evidence="6 7" key="1">
    <citation type="submission" date="2017-05" db="EMBL/GenBank/DDBJ databases">
        <authorList>
            <person name="Varghese N."/>
            <person name="Submissions S."/>
        </authorList>
    </citation>
    <scope>NUCLEOTIDE SEQUENCE [LARGE SCALE GENOMIC DNA]</scope>
    <source>
        <strain evidence="6 7">DSM 100094</strain>
    </source>
</reference>
<evidence type="ECO:0000259" key="4">
    <source>
        <dbReference type="PROSITE" id="PS50979"/>
    </source>
</evidence>
<organism evidence="6 7">
    <name type="scientific">Paracoccus laeviglucosivorans</name>
    <dbReference type="NCBI Taxonomy" id="1197861"/>
    <lineage>
        <taxon>Bacteria</taxon>
        <taxon>Pseudomonadati</taxon>
        <taxon>Pseudomonadota</taxon>
        <taxon>Alphaproteobacteria</taxon>
        <taxon>Rhodobacterales</taxon>
        <taxon>Paracoccaceae</taxon>
        <taxon>Paracoccus</taxon>
    </lineage>
</organism>
<dbReference type="EMBL" id="FXTK01000026">
    <property type="protein sequence ID" value="SMO97115.1"/>
    <property type="molecule type" value="Genomic_DNA"/>
</dbReference>
<evidence type="ECO:0000313" key="7">
    <source>
        <dbReference type="Proteomes" id="UP000319014"/>
    </source>
</evidence>
<gene>
    <name evidence="5" type="ORF">SAMN06265221_12638</name>
    <name evidence="6" type="ORF">SAMN06265221_1281</name>
</gene>
<dbReference type="GO" id="GO:0016874">
    <property type="term" value="F:ligase activity"/>
    <property type="evidence" value="ECO:0007669"/>
    <property type="project" value="UniProtKB-KW"/>
</dbReference>
<evidence type="ECO:0000256" key="3">
    <source>
        <dbReference type="ARBA" id="ARBA00022840"/>
    </source>
</evidence>
<evidence type="ECO:0000256" key="1">
    <source>
        <dbReference type="ARBA" id="ARBA00022598"/>
    </source>
</evidence>
<accession>A0A521FMK2</accession>
<dbReference type="AlphaFoldDB" id="A0A521FMK2"/>
<dbReference type="Gene3D" id="3.40.50.20">
    <property type="match status" value="1"/>
</dbReference>
<dbReference type="Pfam" id="PF00289">
    <property type="entry name" value="Biotin_carb_N"/>
    <property type="match status" value="1"/>
</dbReference>
<feature type="domain" description="Biotin carboxylation" evidence="4">
    <location>
        <begin position="1"/>
        <end position="31"/>
    </location>
</feature>
<dbReference type="RefSeq" id="WP_142664743.1">
    <property type="nucleotide sequence ID" value="NZ_FXTK01000026.1"/>
</dbReference>